<gene>
    <name evidence="3" type="ORF">BJF92_02860</name>
    <name evidence="4" type="ORF">BTR14_21900</name>
</gene>
<evidence type="ECO:0000313" key="4">
    <source>
        <dbReference type="EMBL" id="OQP83721.1"/>
    </source>
</evidence>
<organism evidence="3 5">
    <name type="scientific">Xaviernesmea rhizosphaerae</name>
    <dbReference type="NCBI Taxonomy" id="1672749"/>
    <lineage>
        <taxon>Bacteria</taxon>
        <taxon>Pseudomonadati</taxon>
        <taxon>Pseudomonadota</taxon>
        <taxon>Alphaproteobacteria</taxon>
        <taxon>Hyphomicrobiales</taxon>
        <taxon>Rhizobiaceae</taxon>
        <taxon>Rhizobium/Agrobacterium group</taxon>
        <taxon>Xaviernesmea</taxon>
    </lineage>
</organism>
<dbReference type="OrthoDB" id="9809003at2"/>
<evidence type="ECO:0000259" key="2">
    <source>
        <dbReference type="PROSITE" id="PS51740"/>
    </source>
</evidence>
<evidence type="ECO:0000313" key="5">
    <source>
        <dbReference type="Proteomes" id="UP000186143"/>
    </source>
</evidence>
<proteinExistence type="predicted"/>
<dbReference type="SUPFAM" id="SSF89447">
    <property type="entry name" value="AbrB/MazE/MraZ-like"/>
    <property type="match status" value="1"/>
</dbReference>
<dbReference type="SMART" id="SM00966">
    <property type="entry name" value="SpoVT_AbrB"/>
    <property type="match status" value="1"/>
</dbReference>
<dbReference type="STRING" id="1672749.BJF92_02860"/>
<evidence type="ECO:0000256" key="1">
    <source>
        <dbReference type="PROSITE-ProRule" id="PRU01076"/>
    </source>
</evidence>
<comment type="caution">
    <text evidence="3">The sequence shown here is derived from an EMBL/GenBank/DDBJ whole genome shotgun (WGS) entry which is preliminary data.</text>
</comment>
<evidence type="ECO:0000313" key="6">
    <source>
        <dbReference type="Proteomes" id="UP000192652"/>
    </source>
</evidence>
<dbReference type="NCBIfam" id="TIGR01439">
    <property type="entry name" value="lp_hng_hel_AbrB"/>
    <property type="match status" value="1"/>
</dbReference>
<reference evidence="4 6" key="3">
    <citation type="journal article" date="2017" name="Antonie Van Leeuwenhoek">
        <title>Rhizobium rhizosphaerae sp. nov., a novel species isolated from rice rhizosphere.</title>
        <authorList>
            <person name="Zhao J.J."/>
            <person name="Zhang J."/>
            <person name="Zhang R.J."/>
            <person name="Zhang C.W."/>
            <person name="Yin H.Q."/>
            <person name="Zhang X.X."/>
        </authorList>
    </citation>
    <scope>NUCLEOTIDE SEQUENCE [LARGE SCALE GENOMIC DNA]</scope>
    <source>
        <strain evidence="4 6">RD15</strain>
    </source>
</reference>
<dbReference type="Proteomes" id="UP000186143">
    <property type="component" value="Unassembled WGS sequence"/>
</dbReference>
<dbReference type="InterPro" id="IPR037914">
    <property type="entry name" value="SpoVT-AbrB_sf"/>
</dbReference>
<dbReference type="Gene3D" id="2.10.260.10">
    <property type="match status" value="1"/>
</dbReference>
<dbReference type="GO" id="GO:0003677">
    <property type="term" value="F:DNA binding"/>
    <property type="evidence" value="ECO:0007669"/>
    <property type="project" value="UniProtKB-UniRule"/>
</dbReference>
<reference evidence="3 5" key="1">
    <citation type="submission" date="2016-09" db="EMBL/GenBank/DDBJ databases">
        <title>Rhizobium sp. nov., a novel species isolated from the rice rhizosphere.</title>
        <authorList>
            <person name="Zhao J."/>
            <person name="Zhang X."/>
        </authorList>
    </citation>
    <scope>NUCLEOTIDE SEQUENCE [LARGE SCALE GENOMIC DNA]</scope>
    <source>
        <strain evidence="3 5">MH17</strain>
    </source>
</reference>
<keyword evidence="6" id="KW-1185">Reference proteome</keyword>
<dbReference type="InterPro" id="IPR007159">
    <property type="entry name" value="SpoVT-AbrB_dom"/>
</dbReference>
<sequence length="87" mass="9249">MSSTVRITSKNQITLPSEVRRALGIAAGGRVQLIVEEGGKVSIVAKKTGLRHLKGLFAKVGAPVDVDQAIAETVERRAAGDRQEEDP</sequence>
<reference evidence="4" key="2">
    <citation type="submission" date="2016-12" db="EMBL/GenBank/DDBJ databases">
        <authorList>
            <person name="Zhang X."/>
            <person name="Zhao J."/>
        </authorList>
    </citation>
    <scope>NUCLEOTIDE SEQUENCE</scope>
    <source>
        <strain evidence="4">RD15</strain>
    </source>
</reference>
<dbReference type="RefSeq" id="WP_075637352.1">
    <property type="nucleotide sequence ID" value="NZ_MKIO01000048.1"/>
</dbReference>
<keyword evidence="1" id="KW-0238">DNA-binding</keyword>
<dbReference type="Pfam" id="PF04014">
    <property type="entry name" value="MazE_antitoxin"/>
    <property type="match status" value="1"/>
</dbReference>
<accession>A0A1Q9ACB7</accession>
<dbReference type="AlphaFoldDB" id="A0A1Q9ACB7"/>
<dbReference type="EMBL" id="MKIO01000048">
    <property type="protein sequence ID" value="OLP52530.1"/>
    <property type="molecule type" value="Genomic_DNA"/>
</dbReference>
<feature type="domain" description="SpoVT-AbrB" evidence="2">
    <location>
        <begin position="2"/>
        <end position="48"/>
    </location>
</feature>
<dbReference type="Proteomes" id="UP000192652">
    <property type="component" value="Unassembled WGS sequence"/>
</dbReference>
<dbReference type="EMBL" id="MSPX01000028">
    <property type="protein sequence ID" value="OQP83721.1"/>
    <property type="molecule type" value="Genomic_DNA"/>
</dbReference>
<protein>
    <recommendedName>
        <fullName evidence="2">SpoVT-AbrB domain-containing protein</fullName>
    </recommendedName>
</protein>
<dbReference type="PROSITE" id="PS51740">
    <property type="entry name" value="SPOVT_ABRB"/>
    <property type="match status" value="1"/>
</dbReference>
<name>A0A1Q9ACB7_9HYPH</name>
<evidence type="ECO:0000313" key="3">
    <source>
        <dbReference type="EMBL" id="OLP52530.1"/>
    </source>
</evidence>